<dbReference type="SUPFAM" id="SSF54695">
    <property type="entry name" value="POZ domain"/>
    <property type="match status" value="1"/>
</dbReference>
<dbReference type="CDD" id="cd18315">
    <property type="entry name" value="BTB_POZ_BAB-like"/>
    <property type="match status" value="1"/>
</dbReference>
<evidence type="ECO:0000259" key="9">
    <source>
        <dbReference type="PROSITE" id="PS50157"/>
    </source>
</evidence>
<dbReference type="SUPFAM" id="SSF57667">
    <property type="entry name" value="beta-beta-alpha zinc fingers"/>
    <property type="match status" value="1"/>
</dbReference>
<dbReference type="SMART" id="SM00355">
    <property type="entry name" value="ZnF_C2H2"/>
    <property type="match status" value="2"/>
</dbReference>
<feature type="compositionally biased region" description="Polar residues" evidence="7">
    <location>
        <begin position="351"/>
        <end position="363"/>
    </location>
</feature>
<feature type="region of interest" description="Disordered" evidence="7">
    <location>
        <begin position="278"/>
        <end position="342"/>
    </location>
</feature>
<evidence type="ECO:0000259" key="8">
    <source>
        <dbReference type="PROSITE" id="PS50097"/>
    </source>
</evidence>
<feature type="compositionally biased region" description="Low complexity" evidence="7">
    <location>
        <begin position="320"/>
        <end position="333"/>
    </location>
</feature>
<sequence>MEELLSLKWNNHRSTFIHVLGILRDKQLYTDATLACDGKFYSVHKLVLSTCSDYFSAMLDRTNCKSPVIVLKDIKCEDLEALLDYMYLGEVNVRQSDLATLIKAAECLRVKGLAVPDDEPPASKKRETQTRRNDPSSSPPAKRKRRNDVVDDGRDDVRPARVDRRRSSSPARSSSRPKSPAISSTPLSPVNHHRSTPQKQQSSSNSDHHAVESSPKTSHSVAGGGGGTDDGALGDPVHSSESTNNQAYASDQVEPYVKVEMDDGSGADLEAYDLSNDGAFKEEGEDGGGSTTGDGGGDLSNDLPEFLQQATGPMAGGAFGHSSFSGSTSFQPGDLAGWQGDGSNVGFPHLNFSSAESASQQNAPGAVSAVGGDLQQYSSLQLPPPNLLENSDAKSMMSRARTRRPDQLSSHGDTAAKSSGMHCSICGRLFLRLQDFSRHQLVHTGEKPFACPHCPHRANRKSNLRLHILTQHGAGVDTSAPDNRTMRCTISL</sequence>
<keyword evidence="3 6" id="KW-0863">Zinc-finger</keyword>
<dbReference type="GO" id="GO:0045893">
    <property type="term" value="P:positive regulation of DNA-templated transcription"/>
    <property type="evidence" value="ECO:0007669"/>
    <property type="project" value="UniProtKB-ARBA"/>
</dbReference>
<evidence type="ECO:0000256" key="2">
    <source>
        <dbReference type="ARBA" id="ARBA00022737"/>
    </source>
</evidence>
<dbReference type="GO" id="GO:0043565">
    <property type="term" value="F:sequence-specific DNA binding"/>
    <property type="evidence" value="ECO:0007669"/>
    <property type="project" value="UniProtKB-ARBA"/>
</dbReference>
<dbReference type="GO" id="GO:0048666">
    <property type="term" value="P:neuron development"/>
    <property type="evidence" value="ECO:0007669"/>
    <property type="project" value="UniProtKB-ARBA"/>
</dbReference>
<evidence type="ECO:0000313" key="10">
    <source>
        <dbReference type="Proteomes" id="UP000694843"/>
    </source>
</evidence>
<dbReference type="InterPro" id="IPR011333">
    <property type="entry name" value="SKP1/BTB/POZ_sf"/>
</dbReference>
<dbReference type="Gene3D" id="3.30.710.10">
    <property type="entry name" value="Potassium Channel Kv1.1, Chain A"/>
    <property type="match status" value="1"/>
</dbReference>
<dbReference type="InterPro" id="IPR000210">
    <property type="entry name" value="BTB/POZ_dom"/>
</dbReference>
<dbReference type="PROSITE" id="PS50097">
    <property type="entry name" value="BTB"/>
    <property type="match status" value="1"/>
</dbReference>
<dbReference type="InterPro" id="IPR051095">
    <property type="entry name" value="Dros_DevTransReg"/>
</dbReference>
<reference evidence="11" key="1">
    <citation type="submission" date="2025-08" db="UniProtKB">
        <authorList>
            <consortium name="RefSeq"/>
        </authorList>
    </citation>
    <scope>IDENTIFICATION</scope>
    <source>
        <tissue evidence="11">Whole organism</tissue>
    </source>
</reference>
<keyword evidence="10" id="KW-1185">Reference proteome</keyword>
<evidence type="ECO:0000256" key="7">
    <source>
        <dbReference type="SAM" id="MobiDB-lite"/>
    </source>
</evidence>
<keyword evidence="4" id="KW-0862">Zinc</keyword>
<dbReference type="GO" id="GO:0005634">
    <property type="term" value="C:nucleus"/>
    <property type="evidence" value="ECO:0007669"/>
    <property type="project" value="TreeGrafter"/>
</dbReference>
<feature type="compositionally biased region" description="Polar residues" evidence="7">
    <location>
        <begin position="239"/>
        <end position="249"/>
    </location>
</feature>
<evidence type="ECO:0000313" key="11">
    <source>
        <dbReference type="RefSeq" id="XP_018006774.1"/>
    </source>
</evidence>
<feature type="compositionally biased region" description="Basic and acidic residues" evidence="7">
    <location>
        <begin position="147"/>
        <end position="166"/>
    </location>
</feature>
<dbReference type="Pfam" id="PF00651">
    <property type="entry name" value="BTB"/>
    <property type="match status" value="1"/>
</dbReference>
<keyword evidence="5" id="KW-0539">Nucleus</keyword>
<dbReference type="GeneID" id="108664648"/>
<protein>
    <submittedName>
        <fullName evidence="11">Longitudinals lacking protein, isoforms H/M/V isoform X20</fullName>
    </submittedName>
</protein>
<feature type="compositionally biased region" description="Gly residues" evidence="7">
    <location>
        <begin position="287"/>
        <end position="298"/>
    </location>
</feature>
<feature type="domain" description="C2H2-type" evidence="9">
    <location>
        <begin position="421"/>
        <end position="448"/>
    </location>
</feature>
<proteinExistence type="predicted"/>
<dbReference type="PANTHER" id="PTHR23110">
    <property type="entry name" value="BTB DOMAIN TRANSCRIPTION FACTOR"/>
    <property type="match status" value="1"/>
</dbReference>
<keyword evidence="1" id="KW-0479">Metal-binding</keyword>
<dbReference type="GO" id="GO:0008270">
    <property type="term" value="F:zinc ion binding"/>
    <property type="evidence" value="ECO:0007669"/>
    <property type="project" value="UniProtKB-KW"/>
</dbReference>
<dbReference type="PROSITE" id="PS00028">
    <property type="entry name" value="ZINC_FINGER_C2H2_1"/>
    <property type="match status" value="1"/>
</dbReference>
<name>A0A8B7N0N1_HYAAZ</name>
<dbReference type="RefSeq" id="XP_018006774.1">
    <property type="nucleotide sequence ID" value="XM_018151285.2"/>
</dbReference>
<dbReference type="GO" id="GO:0003006">
    <property type="term" value="P:developmental process involved in reproduction"/>
    <property type="evidence" value="ECO:0007669"/>
    <property type="project" value="UniProtKB-ARBA"/>
</dbReference>
<dbReference type="AlphaFoldDB" id="A0A8B7N0N1"/>
<dbReference type="SMART" id="SM00225">
    <property type="entry name" value="BTB"/>
    <property type="match status" value="1"/>
</dbReference>
<evidence type="ECO:0000256" key="5">
    <source>
        <dbReference type="ARBA" id="ARBA00023242"/>
    </source>
</evidence>
<feature type="domain" description="BTB" evidence="8">
    <location>
        <begin position="30"/>
        <end position="95"/>
    </location>
</feature>
<dbReference type="PANTHER" id="PTHR23110:SF98">
    <property type="entry name" value="PRE-LOLA-G, ISOFORM C-RELATED"/>
    <property type="match status" value="1"/>
</dbReference>
<accession>A0A8B7N0N1</accession>
<feature type="compositionally biased region" description="Low complexity" evidence="7">
    <location>
        <begin position="168"/>
        <end position="184"/>
    </location>
</feature>
<feature type="region of interest" description="Disordered" evidence="7">
    <location>
        <begin position="114"/>
        <end position="255"/>
    </location>
</feature>
<feature type="region of interest" description="Disordered" evidence="7">
    <location>
        <begin position="349"/>
        <end position="368"/>
    </location>
</feature>
<organism evidence="10 11">
    <name type="scientific">Hyalella azteca</name>
    <name type="common">Amphipod</name>
    <dbReference type="NCBI Taxonomy" id="294128"/>
    <lineage>
        <taxon>Eukaryota</taxon>
        <taxon>Metazoa</taxon>
        <taxon>Ecdysozoa</taxon>
        <taxon>Arthropoda</taxon>
        <taxon>Crustacea</taxon>
        <taxon>Multicrustacea</taxon>
        <taxon>Malacostraca</taxon>
        <taxon>Eumalacostraca</taxon>
        <taxon>Peracarida</taxon>
        <taxon>Amphipoda</taxon>
        <taxon>Senticaudata</taxon>
        <taxon>Talitrida</taxon>
        <taxon>Talitroidea</taxon>
        <taxon>Hyalellidae</taxon>
        <taxon>Hyalella</taxon>
    </lineage>
</organism>
<dbReference type="PROSITE" id="PS50157">
    <property type="entry name" value="ZINC_FINGER_C2H2_2"/>
    <property type="match status" value="1"/>
</dbReference>
<dbReference type="Proteomes" id="UP000694843">
    <property type="component" value="Unplaced"/>
</dbReference>
<dbReference type="GO" id="GO:0006357">
    <property type="term" value="P:regulation of transcription by RNA polymerase II"/>
    <property type="evidence" value="ECO:0007669"/>
    <property type="project" value="TreeGrafter"/>
</dbReference>
<feature type="compositionally biased region" description="Basic and acidic residues" evidence="7">
    <location>
        <begin position="121"/>
        <end position="134"/>
    </location>
</feature>
<feature type="region of interest" description="Disordered" evidence="7">
    <location>
        <begin position="376"/>
        <end position="418"/>
    </location>
</feature>
<dbReference type="InterPro" id="IPR036236">
    <property type="entry name" value="Znf_C2H2_sf"/>
</dbReference>
<dbReference type="GO" id="GO:0048513">
    <property type="term" value="P:animal organ development"/>
    <property type="evidence" value="ECO:0007669"/>
    <property type="project" value="UniProtKB-ARBA"/>
</dbReference>
<dbReference type="GO" id="GO:0005694">
    <property type="term" value="C:chromosome"/>
    <property type="evidence" value="ECO:0007669"/>
    <property type="project" value="UniProtKB-ARBA"/>
</dbReference>
<dbReference type="FunFam" id="3.30.160.60:FF:001732">
    <property type="entry name" value="Zgc:162936"/>
    <property type="match status" value="1"/>
</dbReference>
<dbReference type="InterPro" id="IPR013087">
    <property type="entry name" value="Znf_C2H2_type"/>
</dbReference>
<keyword evidence="2" id="KW-0677">Repeat</keyword>
<evidence type="ECO:0000256" key="3">
    <source>
        <dbReference type="ARBA" id="ARBA00022771"/>
    </source>
</evidence>
<gene>
    <name evidence="11" type="primary">LOC108664648</name>
</gene>
<evidence type="ECO:0000256" key="1">
    <source>
        <dbReference type="ARBA" id="ARBA00022723"/>
    </source>
</evidence>
<evidence type="ECO:0000256" key="6">
    <source>
        <dbReference type="PROSITE-ProRule" id="PRU00042"/>
    </source>
</evidence>
<dbReference type="Gene3D" id="3.30.160.60">
    <property type="entry name" value="Classic Zinc Finger"/>
    <property type="match status" value="2"/>
</dbReference>
<evidence type="ECO:0000256" key="4">
    <source>
        <dbReference type="ARBA" id="ARBA00022833"/>
    </source>
</evidence>
<dbReference type="OrthoDB" id="6077919at2759"/>